<feature type="compositionally biased region" description="Basic residues" evidence="8">
    <location>
        <begin position="816"/>
        <end position="827"/>
    </location>
</feature>
<dbReference type="SUPFAM" id="SSF82861">
    <property type="entry name" value="Mechanosensitive channel protein MscS (YggB), transmembrane region"/>
    <property type="match status" value="1"/>
</dbReference>
<evidence type="ECO:0000256" key="8">
    <source>
        <dbReference type="SAM" id="MobiDB-lite"/>
    </source>
</evidence>
<dbReference type="PANTHER" id="PTHR30347:SF1">
    <property type="entry name" value="MECHANOSENSITIVE CHANNEL MSCK"/>
    <property type="match status" value="1"/>
</dbReference>
<keyword evidence="13" id="KW-1185">Reference proteome</keyword>
<feature type="transmembrane region" description="Helical" evidence="9">
    <location>
        <begin position="273"/>
        <end position="292"/>
    </location>
</feature>
<dbReference type="Proteomes" id="UP000321389">
    <property type="component" value="Chromosome"/>
</dbReference>
<evidence type="ECO:0000313" key="12">
    <source>
        <dbReference type="EMBL" id="QDZ03486.1"/>
    </source>
</evidence>
<accession>A0A5B8L612</accession>
<sequence>MPGGHSAVAQEAAPKTDNASTLLEKQKALIEGLSKQAEELARKVEENAANDARLVELRIALEELAVKFLQAGVQFRPRLNEINLRLEALGPAPEEGQPAEPEVVAQERAALVQEKAQINSLLGLAESESLKVNRLIDMISTMRRDLFTDTLSKRYDILSALSPETFTDLVREAEDLYRAVWSWLRFVVAFKLQSALIATFLALAAAGLLLFGGRHIFAEMMDAEEIREAPSYLSRLSVAFWSTLLPSAALAVFLGASFYFFDYFKILRPDISAMLSALFEVMIIVFFVNRLARAALSPRYPNWRLIPVDSKSAFRLFWLAWLTAVTTGLDVIMNKINHVMGSPLSLTIAKSLIATVIVGILVILIGLVRPSRTETAEEEDAGDHPARLSWLNYFFLLAGSVNIVAAVLGYIGFARFLSSQIVVTGAIAATMYLGFLSANAISKEGGFVNTALGRYLRRAFRLEDSALDQLGLVASVITNVLIVGIGVPLILLQWGFQWGDITSWTYRLANEITIGSFSFSLIGILSGVLVFMIGYFLTRGFQGWLDGSVLARGRVDVGVRNSIRTAVGYAGIAIAALFGISAAGISLSNLALVAGALSLGIGFGLQNIVSNFVSGLILLAERPFKAGDWIEAGGVTGTVKRISVRATEIETFQRKTVILPNSELINAAVGNWTHKNKLGRVEIKIGVAYGSDVKRVHDILLEIGKSHPLVLKNPEPFVYFADFGASSLDFELRLYLSDILSGLTVQNEMRFAIVEALEREGIEIPFPQRDIHIRSGPPELVPGAAKEPQPAEPPVVAEPAGDKTASEVPTAEPAKPRRRRKRIDPDD</sequence>
<evidence type="ECO:0000256" key="3">
    <source>
        <dbReference type="ARBA" id="ARBA00022475"/>
    </source>
</evidence>
<dbReference type="SUPFAM" id="SSF82689">
    <property type="entry name" value="Mechanosensitive channel protein MscS (YggB), C-terminal domain"/>
    <property type="match status" value="1"/>
</dbReference>
<feature type="domain" description="Mechanosensitive ion channel MscS C-terminal" evidence="11">
    <location>
        <begin position="681"/>
        <end position="764"/>
    </location>
</feature>
<dbReference type="OrthoDB" id="9799209at2"/>
<feature type="transmembrane region" description="Helical" evidence="9">
    <location>
        <begin position="514"/>
        <end position="537"/>
    </location>
</feature>
<feature type="region of interest" description="Disordered" evidence="8">
    <location>
        <begin position="770"/>
        <end position="827"/>
    </location>
</feature>
<dbReference type="SUPFAM" id="SSF50182">
    <property type="entry name" value="Sm-like ribonucleoproteins"/>
    <property type="match status" value="1"/>
</dbReference>
<reference evidence="12" key="1">
    <citation type="submission" date="2020-04" db="EMBL/GenBank/DDBJ databases">
        <title>Nitratireductor sp. nov. isolated from mangrove soil.</title>
        <authorList>
            <person name="Ye Y."/>
        </authorList>
    </citation>
    <scope>NUCLEOTIDE SEQUENCE</scope>
    <source>
        <strain evidence="12">SY7</strain>
    </source>
</reference>
<dbReference type="Gene3D" id="2.30.30.60">
    <property type="match status" value="1"/>
</dbReference>
<proteinExistence type="inferred from homology"/>
<comment type="similarity">
    <text evidence="2">Belongs to the MscS (TC 1.A.23) family.</text>
</comment>
<feature type="transmembrane region" description="Helical" evidence="9">
    <location>
        <begin position="591"/>
        <end position="619"/>
    </location>
</feature>
<feature type="transmembrane region" description="Helical" evidence="9">
    <location>
        <begin position="390"/>
        <end position="411"/>
    </location>
</feature>
<evidence type="ECO:0000256" key="7">
    <source>
        <dbReference type="SAM" id="Coils"/>
    </source>
</evidence>
<feature type="transmembrane region" description="Helical" evidence="9">
    <location>
        <begin position="195"/>
        <end position="217"/>
    </location>
</feature>
<dbReference type="KEGG" id="niy:FQ775_22760"/>
<feature type="transmembrane region" description="Helical" evidence="9">
    <location>
        <begin position="417"/>
        <end position="435"/>
    </location>
</feature>
<evidence type="ECO:0000256" key="2">
    <source>
        <dbReference type="ARBA" id="ARBA00008017"/>
    </source>
</evidence>
<name>A0A5B8L612_9HYPH</name>
<dbReference type="PANTHER" id="PTHR30347">
    <property type="entry name" value="POTASSIUM CHANNEL RELATED"/>
    <property type="match status" value="1"/>
</dbReference>
<dbReference type="InterPro" id="IPR006686">
    <property type="entry name" value="MscS_channel_CS"/>
</dbReference>
<dbReference type="InterPro" id="IPR011066">
    <property type="entry name" value="MscS_channel_C_sf"/>
</dbReference>
<keyword evidence="3" id="KW-1003">Cell membrane</keyword>
<dbReference type="PROSITE" id="PS01246">
    <property type="entry name" value="UPF0003"/>
    <property type="match status" value="1"/>
</dbReference>
<feature type="transmembrane region" description="Helical" evidence="9">
    <location>
        <begin position="470"/>
        <end position="494"/>
    </location>
</feature>
<feature type="domain" description="Mechanosensitive ion channel MscS" evidence="10">
    <location>
        <begin position="607"/>
        <end position="674"/>
    </location>
</feature>
<evidence type="ECO:0000313" key="13">
    <source>
        <dbReference type="Proteomes" id="UP000321389"/>
    </source>
</evidence>
<feature type="compositionally biased region" description="Low complexity" evidence="8">
    <location>
        <begin position="782"/>
        <end position="799"/>
    </location>
</feature>
<dbReference type="GO" id="GO:0008381">
    <property type="term" value="F:mechanosensitive monoatomic ion channel activity"/>
    <property type="evidence" value="ECO:0007669"/>
    <property type="project" value="UniProtKB-ARBA"/>
</dbReference>
<evidence type="ECO:0000256" key="1">
    <source>
        <dbReference type="ARBA" id="ARBA00004651"/>
    </source>
</evidence>
<keyword evidence="6 9" id="KW-0472">Membrane</keyword>
<comment type="subcellular location">
    <subcellularLocation>
        <location evidence="1">Cell membrane</location>
        <topology evidence="1">Multi-pass membrane protein</topology>
    </subcellularLocation>
</comment>
<feature type="transmembrane region" description="Helical" evidence="9">
    <location>
        <begin position="238"/>
        <end position="261"/>
    </location>
</feature>
<protein>
    <submittedName>
        <fullName evidence="12">Mechanosensitive ion channel family protein</fullName>
    </submittedName>
</protein>
<dbReference type="InterPro" id="IPR006685">
    <property type="entry name" value="MscS_channel_2nd"/>
</dbReference>
<evidence type="ECO:0000259" key="10">
    <source>
        <dbReference type="Pfam" id="PF00924"/>
    </source>
</evidence>
<gene>
    <name evidence="12" type="ORF">FQ775_22760</name>
</gene>
<evidence type="ECO:0000259" key="11">
    <source>
        <dbReference type="Pfam" id="PF21082"/>
    </source>
</evidence>
<dbReference type="GO" id="GO:0005886">
    <property type="term" value="C:plasma membrane"/>
    <property type="evidence" value="ECO:0007669"/>
    <property type="project" value="UniProtKB-SubCell"/>
</dbReference>
<dbReference type="Gene3D" id="3.30.70.100">
    <property type="match status" value="1"/>
</dbReference>
<dbReference type="InterPro" id="IPR010920">
    <property type="entry name" value="LSM_dom_sf"/>
</dbReference>
<dbReference type="Pfam" id="PF00924">
    <property type="entry name" value="MS_channel_2nd"/>
    <property type="match status" value="1"/>
</dbReference>
<feature type="region of interest" description="Disordered" evidence="8">
    <location>
        <begin position="1"/>
        <end position="20"/>
    </location>
</feature>
<dbReference type="EMBL" id="CP042301">
    <property type="protein sequence ID" value="QDZ03486.1"/>
    <property type="molecule type" value="Genomic_DNA"/>
</dbReference>
<dbReference type="InterPro" id="IPR049278">
    <property type="entry name" value="MS_channel_C"/>
</dbReference>
<evidence type="ECO:0000256" key="9">
    <source>
        <dbReference type="SAM" id="Phobius"/>
    </source>
</evidence>
<keyword evidence="7" id="KW-0175">Coiled coil</keyword>
<feature type="transmembrane region" description="Helical" evidence="9">
    <location>
        <begin position="313"/>
        <end position="332"/>
    </location>
</feature>
<dbReference type="AlphaFoldDB" id="A0A5B8L612"/>
<organism evidence="12 13">
    <name type="scientific">Nitratireductor mangrovi</name>
    <dbReference type="NCBI Taxonomy" id="2599600"/>
    <lineage>
        <taxon>Bacteria</taxon>
        <taxon>Pseudomonadati</taxon>
        <taxon>Pseudomonadota</taxon>
        <taxon>Alphaproteobacteria</taxon>
        <taxon>Hyphomicrobiales</taxon>
        <taxon>Phyllobacteriaceae</taxon>
        <taxon>Nitratireductor</taxon>
    </lineage>
</organism>
<evidence type="ECO:0000256" key="5">
    <source>
        <dbReference type="ARBA" id="ARBA00022989"/>
    </source>
</evidence>
<keyword evidence="5 9" id="KW-1133">Transmembrane helix</keyword>
<dbReference type="Gene3D" id="1.10.287.1260">
    <property type="match status" value="1"/>
</dbReference>
<evidence type="ECO:0000256" key="6">
    <source>
        <dbReference type="ARBA" id="ARBA00023136"/>
    </source>
</evidence>
<dbReference type="InterPro" id="IPR052702">
    <property type="entry name" value="MscS-like_channel"/>
</dbReference>
<evidence type="ECO:0000256" key="4">
    <source>
        <dbReference type="ARBA" id="ARBA00022692"/>
    </source>
</evidence>
<dbReference type="InterPro" id="IPR023408">
    <property type="entry name" value="MscS_beta-dom_sf"/>
</dbReference>
<dbReference type="InterPro" id="IPR011014">
    <property type="entry name" value="MscS_channel_TM-2"/>
</dbReference>
<keyword evidence="4 9" id="KW-0812">Transmembrane</keyword>
<feature type="transmembrane region" description="Helical" evidence="9">
    <location>
        <begin position="566"/>
        <end position="585"/>
    </location>
</feature>
<feature type="coiled-coil region" evidence="7">
    <location>
        <begin position="23"/>
        <end position="50"/>
    </location>
</feature>
<feature type="transmembrane region" description="Helical" evidence="9">
    <location>
        <begin position="352"/>
        <end position="369"/>
    </location>
</feature>
<dbReference type="Pfam" id="PF21082">
    <property type="entry name" value="MS_channel_3rd"/>
    <property type="match status" value="1"/>
</dbReference>